<proteinExistence type="predicted"/>
<dbReference type="Proteomes" id="UP000001307">
    <property type="component" value="Unassembled WGS sequence"/>
</dbReference>
<evidence type="ECO:0000313" key="2">
    <source>
        <dbReference type="Proteomes" id="UP000001307"/>
    </source>
</evidence>
<sequence>MRGLIFFDPEFVKTALSQFRSVKIPTFPKKLQLLVRAFLTTYFEKQYLSKPDYAGWNLFGPLSRYETSTTNNCMESYHNRLKMYSGSGKNTLDKTCTVIKKAKEISRLAYNNSEFNSRDKIVIEKHANLQTFHYQLTLQTPEFVQANSLEICLKIGDILLVPKKEEPVYFSKFKFPEQC</sequence>
<keyword evidence="2" id="KW-1185">Reference proteome</keyword>
<dbReference type="EMBL" id="FN653534">
    <property type="protein sequence ID" value="CBY15504.1"/>
    <property type="molecule type" value="Genomic_DNA"/>
</dbReference>
<dbReference type="AlphaFoldDB" id="E4Y0U6"/>
<protein>
    <submittedName>
        <fullName evidence="1">Uncharacterized protein</fullName>
    </submittedName>
</protein>
<gene>
    <name evidence="1" type="ORF">GSOID_T00013782001</name>
</gene>
<evidence type="ECO:0000313" key="1">
    <source>
        <dbReference type="EMBL" id="CBY15504.1"/>
    </source>
</evidence>
<reference evidence="1" key="1">
    <citation type="journal article" date="2010" name="Science">
        <title>Plasticity of animal genome architecture unmasked by rapid evolution of a pelagic tunicate.</title>
        <authorList>
            <person name="Denoeud F."/>
            <person name="Henriet S."/>
            <person name="Mungpakdee S."/>
            <person name="Aury J.M."/>
            <person name="Da Silva C."/>
            <person name="Brinkmann H."/>
            <person name="Mikhaleva J."/>
            <person name="Olsen L.C."/>
            <person name="Jubin C."/>
            <person name="Canestro C."/>
            <person name="Bouquet J.M."/>
            <person name="Danks G."/>
            <person name="Poulain J."/>
            <person name="Campsteijn C."/>
            <person name="Adamski M."/>
            <person name="Cross I."/>
            <person name="Yadetie F."/>
            <person name="Muffato M."/>
            <person name="Louis A."/>
            <person name="Butcher S."/>
            <person name="Tsagkogeorga G."/>
            <person name="Konrad A."/>
            <person name="Singh S."/>
            <person name="Jensen M.F."/>
            <person name="Cong E.H."/>
            <person name="Eikeseth-Otteraa H."/>
            <person name="Noel B."/>
            <person name="Anthouard V."/>
            <person name="Porcel B.M."/>
            <person name="Kachouri-Lafond R."/>
            <person name="Nishino A."/>
            <person name="Ugolini M."/>
            <person name="Chourrout P."/>
            <person name="Nishida H."/>
            <person name="Aasland R."/>
            <person name="Huzurbazar S."/>
            <person name="Westhof E."/>
            <person name="Delsuc F."/>
            <person name="Lehrach H."/>
            <person name="Reinhardt R."/>
            <person name="Weissenbach J."/>
            <person name="Roy S.W."/>
            <person name="Artiguenave F."/>
            <person name="Postlethwait J.H."/>
            <person name="Manak J.R."/>
            <person name="Thompson E.M."/>
            <person name="Jaillon O."/>
            <person name="Du Pasquier L."/>
            <person name="Boudinot P."/>
            <person name="Liberles D.A."/>
            <person name="Volff J.N."/>
            <person name="Philippe H."/>
            <person name="Lenhard B."/>
            <person name="Roest Crollius H."/>
            <person name="Wincker P."/>
            <person name="Chourrout D."/>
        </authorList>
    </citation>
    <scope>NUCLEOTIDE SEQUENCE [LARGE SCALE GENOMIC DNA]</scope>
</reference>
<accession>E4Y0U6</accession>
<name>E4Y0U6_OIKDI</name>
<dbReference type="InParanoid" id="E4Y0U6"/>
<organism evidence="1">
    <name type="scientific">Oikopleura dioica</name>
    <name type="common">Tunicate</name>
    <dbReference type="NCBI Taxonomy" id="34765"/>
    <lineage>
        <taxon>Eukaryota</taxon>
        <taxon>Metazoa</taxon>
        <taxon>Chordata</taxon>
        <taxon>Tunicata</taxon>
        <taxon>Appendicularia</taxon>
        <taxon>Copelata</taxon>
        <taxon>Oikopleuridae</taxon>
        <taxon>Oikopleura</taxon>
    </lineage>
</organism>